<evidence type="ECO:0000256" key="10">
    <source>
        <dbReference type="ARBA" id="ARBA00049115"/>
    </source>
</evidence>
<dbReference type="Proteomes" id="UP000004508">
    <property type="component" value="Unassembled WGS sequence"/>
</dbReference>
<keyword evidence="6 12" id="KW-0658">Purine biosynthesis</keyword>
<evidence type="ECO:0000256" key="1">
    <source>
        <dbReference type="ARBA" id="ARBA00004706"/>
    </source>
</evidence>
<dbReference type="Pfam" id="PF10397">
    <property type="entry name" value="ADSL_C"/>
    <property type="match status" value="1"/>
</dbReference>
<dbReference type="InterPro" id="IPR022761">
    <property type="entry name" value="Fumarate_lyase_N"/>
</dbReference>
<dbReference type="PRINTS" id="PR00149">
    <property type="entry name" value="FUMRATELYASE"/>
</dbReference>
<dbReference type="InterPro" id="IPR020557">
    <property type="entry name" value="Fumarate_lyase_CS"/>
</dbReference>
<dbReference type="PANTHER" id="PTHR43172:SF1">
    <property type="entry name" value="ADENYLOSUCCINATE LYASE"/>
    <property type="match status" value="1"/>
</dbReference>
<proteinExistence type="inferred from homology"/>
<dbReference type="eggNOG" id="COG0015">
    <property type="taxonomic scope" value="Bacteria"/>
</dbReference>
<dbReference type="CDD" id="cd01360">
    <property type="entry name" value="Adenylsuccinate_lyase_1"/>
    <property type="match status" value="1"/>
</dbReference>
<evidence type="ECO:0000256" key="3">
    <source>
        <dbReference type="ARBA" id="ARBA00008273"/>
    </source>
</evidence>
<name>D6TEB0_KTERA</name>
<evidence type="ECO:0000259" key="13">
    <source>
        <dbReference type="SMART" id="SM00998"/>
    </source>
</evidence>
<evidence type="ECO:0000256" key="7">
    <source>
        <dbReference type="ARBA" id="ARBA00023239"/>
    </source>
</evidence>
<dbReference type="PROSITE" id="PS00163">
    <property type="entry name" value="FUMARATE_LYASES"/>
    <property type="match status" value="1"/>
</dbReference>
<keyword evidence="15" id="KW-1185">Reference proteome</keyword>
<dbReference type="InterPro" id="IPR004769">
    <property type="entry name" value="Pur_lyase"/>
</dbReference>
<sequence>MIERYTLPEMAAIWSDKNKTDKWLQVELLACEGWAKDGVIPAEDIAKIRNAHYNAERMKEIERETHHDVISFLRSIQEQLGPEGRFIHLGMTSSDVLDTGLAAQMKDAGELLSASLAKLVEVVGEAAKKYKYTLMAGRSHGIHAEPLTFGLKLALWYDELKRHQQRLAAAIEQVSVGKISGAVGTHATIPPHIEEFVCEQMGLGVAPISNQVVQRDRHAHFITALAQVGGSLEKMAQEIRHLQRTELSEAFEPFGSGQQGSSAMPHKRNPELCERICGLARLLRGYAVTAMENVALWHERDISHSSTERVIIPDSCTILHYMQHIFTNVIDGLQVDEERMLANLGMTGGLVFSQRILLALIDKGVGRQEAYKMVQRNAKKVWAMASAGPIQGPALLNALSSDSEVTQYLSRAELEELTNTDFYTKHVDTSFKRVGLA</sequence>
<dbReference type="SMART" id="SM00998">
    <property type="entry name" value="ADSL_C"/>
    <property type="match status" value="1"/>
</dbReference>
<evidence type="ECO:0000256" key="6">
    <source>
        <dbReference type="ARBA" id="ARBA00022755"/>
    </source>
</evidence>
<dbReference type="InParanoid" id="D6TEB0"/>
<reference evidence="14 15" key="1">
    <citation type="journal article" date="2011" name="Stand. Genomic Sci.">
        <title>Non-contiguous finished genome sequence and contextual data of the filamentous soil bacterium Ktedonobacter racemifer type strain (SOSP1-21).</title>
        <authorList>
            <person name="Chang Y.J."/>
            <person name="Land M."/>
            <person name="Hauser L."/>
            <person name="Chertkov O."/>
            <person name="Del Rio T.G."/>
            <person name="Nolan M."/>
            <person name="Copeland A."/>
            <person name="Tice H."/>
            <person name="Cheng J.F."/>
            <person name="Lucas S."/>
            <person name="Han C."/>
            <person name="Goodwin L."/>
            <person name="Pitluck S."/>
            <person name="Ivanova N."/>
            <person name="Ovchinikova G."/>
            <person name="Pati A."/>
            <person name="Chen A."/>
            <person name="Palaniappan K."/>
            <person name="Mavromatis K."/>
            <person name="Liolios K."/>
            <person name="Brettin T."/>
            <person name="Fiebig A."/>
            <person name="Rohde M."/>
            <person name="Abt B."/>
            <person name="Goker M."/>
            <person name="Detter J.C."/>
            <person name="Woyke T."/>
            <person name="Bristow J."/>
            <person name="Eisen J.A."/>
            <person name="Markowitz V."/>
            <person name="Hugenholtz P."/>
            <person name="Kyrpides N.C."/>
            <person name="Klenk H.P."/>
            <person name="Lapidus A."/>
        </authorList>
    </citation>
    <scope>NUCLEOTIDE SEQUENCE [LARGE SCALE GENOMIC DNA]</scope>
    <source>
        <strain evidence="15">DSM 44963</strain>
    </source>
</reference>
<comment type="pathway">
    <text evidence="1 12">Purine metabolism; IMP biosynthesis via de novo pathway; 5-amino-1-(5-phospho-D-ribosyl)imidazole-4-carboxamide from 5-amino-1-(5-phospho-D-ribosyl)imidazole-4-carboxylate: step 2/2.</text>
</comment>
<dbReference type="PANTHER" id="PTHR43172">
    <property type="entry name" value="ADENYLOSUCCINATE LYASE"/>
    <property type="match status" value="1"/>
</dbReference>
<protein>
    <recommendedName>
        <fullName evidence="5 11">Adenylosuccinate lyase</fullName>
        <shortName evidence="12">ASL</shortName>
        <ecNumber evidence="4 11">4.3.2.2</ecNumber>
    </recommendedName>
    <alternativeName>
        <fullName evidence="9 12">Adenylosuccinase</fullName>
    </alternativeName>
</protein>
<dbReference type="FunFam" id="1.20.200.10:FF:000008">
    <property type="entry name" value="Adenylosuccinate lyase"/>
    <property type="match status" value="1"/>
</dbReference>
<dbReference type="OrthoDB" id="9768878at2"/>
<evidence type="ECO:0000256" key="9">
    <source>
        <dbReference type="ARBA" id="ARBA00030717"/>
    </source>
</evidence>
<dbReference type="PRINTS" id="PR00145">
    <property type="entry name" value="ARGSUCLYASE"/>
</dbReference>
<gene>
    <name evidence="14" type="ORF">Krac_11899</name>
</gene>
<dbReference type="GO" id="GO:0006189">
    <property type="term" value="P:'de novo' IMP biosynthetic process"/>
    <property type="evidence" value="ECO:0007669"/>
    <property type="project" value="UniProtKB-UniPathway"/>
</dbReference>
<dbReference type="Gene3D" id="1.20.200.10">
    <property type="entry name" value="Fumarase/aspartase (Central domain)"/>
    <property type="match status" value="1"/>
</dbReference>
<dbReference type="Gene3D" id="1.10.275.10">
    <property type="entry name" value="Fumarase/aspartase (N-terminal domain)"/>
    <property type="match status" value="1"/>
</dbReference>
<dbReference type="GO" id="GO:0070626">
    <property type="term" value="F:(S)-2-(5-amino-1-(5-phospho-D-ribosyl)imidazole-4-carboxamido) succinate lyase (fumarate-forming) activity"/>
    <property type="evidence" value="ECO:0007669"/>
    <property type="project" value="TreeGrafter"/>
</dbReference>
<evidence type="ECO:0000256" key="5">
    <source>
        <dbReference type="ARBA" id="ARBA00017058"/>
    </source>
</evidence>
<dbReference type="InterPro" id="IPR008948">
    <property type="entry name" value="L-Aspartase-like"/>
</dbReference>
<dbReference type="EMBL" id="ADVG01000001">
    <property type="protein sequence ID" value="EFH90283.1"/>
    <property type="molecule type" value="Genomic_DNA"/>
</dbReference>
<evidence type="ECO:0000256" key="2">
    <source>
        <dbReference type="ARBA" id="ARBA00004734"/>
    </source>
</evidence>
<dbReference type="NCBIfam" id="TIGR00928">
    <property type="entry name" value="purB"/>
    <property type="match status" value="1"/>
</dbReference>
<dbReference type="STRING" id="485913.Krac_11899"/>
<evidence type="ECO:0000313" key="15">
    <source>
        <dbReference type="Proteomes" id="UP000004508"/>
    </source>
</evidence>
<dbReference type="FunFam" id="1.10.40.30:FF:000007">
    <property type="entry name" value="Adenylosuccinate lyase"/>
    <property type="match status" value="1"/>
</dbReference>
<comment type="similarity">
    <text evidence="3 12">Belongs to the lyase 1 family. Adenylosuccinate lyase subfamily.</text>
</comment>
<feature type="domain" description="Adenylosuccinate lyase C-terminal" evidence="13">
    <location>
        <begin position="348"/>
        <end position="435"/>
    </location>
</feature>
<comment type="pathway">
    <text evidence="2 12">Purine metabolism; AMP biosynthesis via de novo pathway; AMP from IMP: step 2/2.</text>
</comment>
<organism evidence="14 15">
    <name type="scientific">Ktedonobacter racemifer DSM 44963</name>
    <dbReference type="NCBI Taxonomy" id="485913"/>
    <lineage>
        <taxon>Bacteria</taxon>
        <taxon>Bacillati</taxon>
        <taxon>Chloroflexota</taxon>
        <taxon>Ktedonobacteria</taxon>
        <taxon>Ktedonobacterales</taxon>
        <taxon>Ktedonobacteraceae</taxon>
        <taxon>Ktedonobacter</taxon>
    </lineage>
</organism>
<dbReference type="FunCoup" id="D6TEB0">
    <property type="interactions" value="601"/>
</dbReference>
<comment type="catalytic activity">
    <reaction evidence="8">
        <text>(2S)-2-[5-amino-1-(5-phospho-beta-D-ribosyl)imidazole-4-carboxamido]succinate = 5-amino-1-(5-phospho-beta-D-ribosyl)imidazole-4-carboxamide + fumarate</text>
        <dbReference type="Rhea" id="RHEA:23920"/>
        <dbReference type="ChEBI" id="CHEBI:29806"/>
        <dbReference type="ChEBI" id="CHEBI:58443"/>
        <dbReference type="ChEBI" id="CHEBI:58475"/>
        <dbReference type="EC" id="4.3.2.2"/>
    </reaction>
    <physiologicalReaction direction="left-to-right" evidence="8">
        <dbReference type="Rhea" id="RHEA:23921"/>
    </physiologicalReaction>
</comment>
<comment type="caution">
    <text evidence="14">The sequence shown here is derived from an EMBL/GenBank/DDBJ whole genome shotgun (WGS) entry which is preliminary data.</text>
</comment>
<dbReference type="InterPro" id="IPR000362">
    <property type="entry name" value="Fumarate_lyase_fam"/>
</dbReference>
<keyword evidence="7 12" id="KW-0456">Lyase</keyword>
<dbReference type="InterPro" id="IPR019468">
    <property type="entry name" value="AdenyloSucc_lyase_C"/>
</dbReference>
<evidence type="ECO:0000256" key="12">
    <source>
        <dbReference type="RuleBase" id="RU361172"/>
    </source>
</evidence>
<dbReference type="InterPro" id="IPR024083">
    <property type="entry name" value="Fumarase/histidase_N"/>
</dbReference>
<dbReference type="Gene3D" id="1.10.40.30">
    <property type="entry name" value="Fumarase/aspartase (C-terminal domain)"/>
    <property type="match status" value="1"/>
</dbReference>
<dbReference type="Pfam" id="PF00206">
    <property type="entry name" value="Lyase_1"/>
    <property type="match status" value="1"/>
</dbReference>
<dbReference type="AlphaFoldDB" id="D6TEB0"/>
<comment type="catalytic activity">
    <reaction evidence="10">
        <text>N(6)-(1,2-dicarboxyethyl)-AMP = fumarate + AMP</text>
        <dbReference type="Rhea" id="RHEA:16853"/>
        <dbReference type="ChEBI" id="CHEBI:29806"/>
        <dbReference type="ChEBI" id="CHEBI:57567"/>
        <dbReference type="ChEBI" id="CHEBI:456215"/>
        <dbReference type="EC" id="4.3.2.2"/>
    </reaction>
    <physiologicalReaction direction="left-to-right" evidence="10">
        <dbReference type="Rhea" id="RHEA:16854"/>
    </physiologicalReaction>
</comment>
<evidence type="ECO:0000313" key="14">
    <source>
        <dbReference type="EMBL" id="EFH90283.1"/>
    </source>
</evidence>
<dbReference type="GO" id="GO:0044208">
    <property type="term" value="P:'de novo' AMP biosynthetic process"/>
    <property type="evidence" value="ECO:0007669"/>
    <property type="project" value="UniProtKB-UniPathway"/>
</dbReference>
<evidence type="ECO:0000256" key="4">
    <source>
        <dbReference type="ARBA" id="ARBA00012339"/>
    </source>
</evidence>
<accession>D6TEB0</accession>
<dbReference type="EC" id="4.3.2.2" evidence="4 11"/>
<dbReference type="UniPathway" id="UPA00074">
    <property type="reaction ID" value="UER00132"/>
</dbReference>
<dbReference type="RefSeq" id="WP_007907498.1">
    <property type="nucleotide sequence ID" value="NZ_ADVG01000001.1"/>
</dbReference>
<evidence type="ECO:0000256" key="11">
    <source>
        <dbReference type="NCBIfam" id="TIGR00928"/>
    </source>
</evidence>
<evidence type="ECO:0000256" key="8">
    <source>
        <dbReference type="ARBA" id="ARBA00024477"/>
    </source>
</evidence>
<dbReference type="GO" id="GO:0004018">
    <property type="term" value="F:N6-(1,2-dicarboxyethyl)AMP AMP-lyase (fumarate-forming) activity"/>
    <property type="evidence" value="ECO:0007669"/>
    <property type="project" value="UniProtKB-UniRule"/>
</dbReference>
<dbReference type="UniPathway" id="UPA00075">
    <property type="reaction ID" value="UER00336"/>
</dbReference>
<dbReference type="SUPFAM" id="SSF48557">
    <property type="entry name" value="L-aspartase-like"/>
    <property type="match status" value="1"/>
</dbReference>
<dbReference type="GO" id="GO:0005829">
    <property type="term" value="C:cytosol"/>
    <property type="evidence" value="ECO:0007669"/>
    <property type="project" value="TreeGrafter"/>
</dbReference>